<feature type="domain" description="HTH HARE-type" evidence="3">
    <location>
        <begin position="4"/>
        <end position="73"/>
    </location>
</feature>
<dbReference type="Pfam" id="PF05066">
    <property type="entry name" value="HARE-HTH"/>
    <property type="match status" value="1"/>
</dbReference>
<evidence type="ECO:0000313" key="5">
    <source>
        <dbReference type="Proteomes" id="UP001205867"/>
    </source>
</evidence>
<dbReference type="CDD" id="cd00719">
    <property type="entry name" value="GIY-YIG_SF"/>
    <property type="match status" value="1"/>
</dbReference>
<keyword evidence="1" id="KW-0804">Transcription</keyword>
<protein>
    <submittedName>
        <fullName evidence="4">HTH domain-containing protein</fullName>
    </submittedName>
</protein>
<evidence type="ECO:0000256" key="1">
    <source>
        <dbReference type="ARBA" id="ARBA00023163"/>
    </source>
</evidence>
<accession>A0AAP3ETI2</accession>
<proteinExistence type="predicted"/>
<evidence type="ECO:0000259" key="3">
    <source>
        <dbReference type="PROSITE" id="PS51913"/>
    </source>
</evidence>
<dbReference type="InterPro" id="IPR007759">
    <property type="entry name" value="Asxl_HARE-HTH"/>
</dbReference>
<evidence type="ECO:0000313" key="4">
    <source>
        <dbReference type="EMBL" id="MCV7628238.1"/>
    </source>
</evidence>
<dbReference type="GO" id="GO:0006355">
    <property type="term" value="P:regulation of DNA-templated transcription"/>
    <property type="evidence" value="ECO:0007669"/>
    <property type="project" value="InterPro"/>
</dbReference>
<sequence length="269" mass="29298">MADMTWKNAILRALKDLGGEAHYATIAQEIIDRGYRTQNIGATPANTVAANISMHLRDQLEKVKPGYYRLPAPGLGHGVDSVEAPHAGSATLSSDIVDGPEADSEDMGLINAFGMFWRRAEVHWQGKTTRLRGTQLAEATPTDFADQAGVYILYDGNRAVYVGRTTAPRLGARLAEHTRDRLSARWDRFSWFGVRPVADDGHLGPIPEAGIDVDVLIATMEALLIEGLEPPQNRRQGDGFNAVEFIQAADPSLENKAKKQLLADLLADG</sequence>
<organism evidence="4 5">
    <name type="scientific">Micrococcus luteus</name>
    <name type="common">Micrococcus lysodeikticus</name>
    <dbReference type="NCBI Taxonomy" id="1270"/>
    <lineage>
        <taxon>Bacteria</taxon>
        <taxon>Bacillati</taxon>
        <taxon>Actinomycetota</taxon>
        <taxon>Actinomycetes</taxon>
        <taxon>Micrococcales</taxon>
        <taxon>Micrococcaceae</taxon>
        <taxon>Micrococcus</taxon>
    </lineage>
</organism>
<dbReference type="PROSITE" id="PS50164">
    <property type="entry name" value="GIY_YIG"/>
    <property type="match status" value="1"/>
</dbReference>
<dbReference type="Proteomes" id="UP001205867">
    <property type="component" value="Unassembled WGS sequence"/>
</dbReference>
<reference evidence="4" key="1">
    <citation type="submission" date="2023-06" db="EMBL/GenBank/DDBJ databases">
        <title>lsaBGC provides a comprehensive framework for evolutionary analysis of biosynthetic gene clusters within focal taxa.</title>
        <authorList>
            <person name="Salamzade R."/>
            <person name="Sandstrom S."/>
            <person name="Kalan L.R."/>
        </authorList>
    </citation>
    <scope>NUCLEOTIDE SEQUENCE</scope>
    <source>
        <strain evidence="4">P3-SID899</strain>
    </source>
</reference>
<dbReference type="EMBL" id="JALXKZ020000003">
    <property type="protein sequence ID" value="MCV7628238.1"/>
    <property type="molecule type" value="Genomic_DNA"/>
</dbReference>
<dbReference type="InterPro" id="IPR000305">
    <property type="entry name" value="GIY-YIG_endonuc"/>
</dbReference>
<evidence type="ECO:0000259" key="2">
    <source>
        <dbReference type="PROSITE" id="PS50164"/>
    </source>
</evidence>
<gene>
    <name evidence="4" type="ORF">M3A82_002605</name>
</gene>
<feature type="domain" description="GIY-YIG" evidence="2">
    <location>
        <begin position="146"/>
        <end position="234"/>
    </location>
</feature>
<comment type="caution">
    <text evidence="4">The sequence shown here is derived from an EMBL/GenBank/DDBJ whole genome shotgun (WGS) entry which is preliminary data.</text>
</comment>
<name>A0AAP3ETI2_MICLU</name>
<dbReference type="AlphaFoldDB" id="A0AAP3ETI2"/>
<dbReference type="PROSITE" id="PS51913">
    <property type="entry name" value="HTH_HARE"/>
    <property type="match status" value="1"/>
</dbReference>